<name>A0ABV5G6H5_9MICC</name>
<accession>A0ABV5G6H5</accession>
<reference evidence="2 3" key="1">
    <citation type="submission" date="2024-09" db="EMBL/GenBank/DDBJ databases">
        <authorList>
            <person name="Sun Q."/>
            <person name="Mori K."/>
        </authorList>
    </citation>
    <scope>NUCLEOTIDE SEQUENCE [LARGE SCALE GENOMIC DNA]</scope>
    <source>
        <strain evidence="2 3">CCM 7609</strain>
    </source>
</reference>
<feature type="region of interest" description="Disordered" evidence="1">
    <location>
        <begin position="1"/>
        <end position="28"/>
    </location>
</feature>
<dbReference type="Proteomes" id="UP001589575">
    <property type="component" value="Unassembled WGS sequence"/>
</dbReference>
<comment type="caution">
    <text evidence="2">The sequence shown here is derived from an EMBL/GenBank/DDBJ whole genome shotgun (WGS) entry which is preliminary data.</text>
</comment>
<keyword evidence="3" id="KW-1185">Reference proteome</keyword>
<organism evidence="2 3">
    <name type="scientific">Citricoccus parietis</name>
    <dbReference type="NCBI Taxonomy" id="592307"/>
    <lineage>
        <taxon>Bacteria</taxon>
        <taxon>Bacillati</taxon>
        <taxon>Actinomycetota</taxon>
        <taxon>Actinomycetes</taxon>
        <taxon>Micrococcales</taxon>
        <taxon>Micrococcaceae</taxon>
        <taxon>Citricoccus</taxon>
    </lineage>
</organism>
<sequence length="83" mass="9038">MPDTEVLRRDAVRRGLKRRRTRVPAGQCTASGAQRGRVVCRGIDATVLQDQLPICGSGNADVQLCRFHRGPGSHVPVGRTPHL</sequence>
<protein>
    <submittedName>
        <fullName evidence="2">Uncharacterized protein</fullName>
    </submittedName>
</protein>
<evidence type="ECO:0000313" key="3">
    <source>
        <dbReference type="Proteomes" id="UP001589575"/>
    </source>
</evidence>
<evidence type="ECO:0000313" key="2">
    <source>
        <dbReference type="EMBL" id="MFB9074551.1"/>
    </source>
</evidence>
<feature type="compositionally biased region" description="Basic and acidic residues" evidence="1">
    <location>
        <begin position="1"/>
        <end position="13"/>
    </location>
</feature>
<evidence type="ECO:0000256" key="1">
    <source>
        <dbReference type="SAM" id="MobiDB-lite"/>
    </source>
</evidence>
<proteinExistence type="predicted"/>
<gene>
    <name evidence="2" type="ORF">ACFFX0_26515</name>
</gene>
<dbReference type="EMBL" id="JBHMFI010000002">
    <property type="protein sequence ID" value="MFB9074551.1"/>
    <property type="molecule type" value="Genomic_DNA"/>
</dbReference>